<organism evidence="9 10">
    <name type="scientific">Rhodococcus oxybenzonivorans</name>
    <dbReference type="NCBI Taxonomy" id="1990687"/>
    <lineage>
        <taxon>Bacteria</taxon>
        <taxon>Bacillati</taxon>
        <taxon>Actinomycetota</taxon>
        <taxon>Actinomycetes</taxon>
        <taxon>Mycobacteriales</taxon>
        <taxon>Nocardiaceae</taxon>
        <taxon>Rhodococcus</taxon>
    </lineage>
</organism>
<evidence type="ECO:0000256" key="7">
    <source>
        <dbReference type="RuleBase" id="RU363032"/>
    </source>
</evidence>
<keyword evidence="4 7" id="KW-0812">Transmembrane</keyword>
<evidence type="ECO:0000259" key="8">
    <source>
        <dbReference type="PROSITE" id="PS50928"/>
    </source>
</evidence>
<keyword evidence="2 7" id="KW-0813">Transport</keyword>
<proteinExistence type="inferred from homology"/>
<dbReference type="PANTHER" id="PTHR43163">
    <property type="entry name" value="DIPEPTIDE TRANSPORT SYSTEM PERMEASE PROTEIN DPPB-RELATED"/>
    <property type="match status" value="1"/>
</dbReference>
<feature type="transmembrane region" description="Helical" evidence="7">
    <location>
        <begin position="181"/>
        <end position="198"/>
    </location>
</feature>
<dbReference type="CDD" id="cd06261">
    <property type="entry name" value="TM_PBP2"/>
    <property type="match status" value="1"/>
</dbReference>
<dbReference type="InterPro" id="IPR045621">
    <property type="entry name" value="BPD_transp_1_N"/>
</dbReference>
<feature type="transmembrane region" description="Helical" evidence="7">
    <location>
        <begin position="134"/>
        <end position="161"/>
    </location>
</feature>
<name>A0AAE5A5G9_9NOCA</name>
<dbReference type="Pfam" id="PF00528">
    <property type="entry name" value="BPD_transp_1"/>
    <property type="match status" value="1"/>
</dbReference>
<feature type="transmembrane region" description="Helical" evidence="7">
    <location>
        <begin position="99"/>
        <end position="122"/>
    </location>
</feature>
<dbReference type="AlphaFoldDB" id="A0AAE5A5G9"/>
<evidence type="ECO:0000256" key="6">
    <source>
        <dbReference type="ARBA" id="ARBA00023136"/>
    </source>
</evidence>
<feature type="domain" description="ABC transmembrane type-1" evidence="8">
    <location>
        <begin position="95"/>
        <end position="300"/>
    </location>
</feature>
<protein>
    <submittedName>
        <fullName evidence="9">ABC transporter permease</fullName>
    </submittedName>
</protein>
<evidence type="ECO:0000313" key="10">
    <source>
        <dbReference type="Proteomes" id="UP001185863"/>
    </source>
</evidence>
<gene>
    <name evidence="9" type="ORF">R4315_05165</name>
</gene>
<dbReference type="InterPro" id="IPR000515">
    <property type="entry name" value="MetI-like"/>
</dbReference>
<dbReference type="SUPFAM" id="SSF161098">
    <property type="entry name" value="MetI-like"/>
    <property type="match status" value="1"/>
</dbReference>
<keyword evidence="5 7" id="KW-1133">Transmembrane helix</keyword>
<evidence type="ECO:0000313" key="9">
    <source>
        <dbReference type="EMBL" id="MDV7263948.1"/>
    </source>
</evidence>
<comment type="subcellular location">
    <subcellularLocation>
        <location evidence="1 7">Cell membrane</location>
        <topology evidence="1 7">Multi-pass membrane protein</topology>
    </subcellularLocation>
</comment>
<comment type="similarity">
    <text evidence="7">Belongs to the binding-protein-dependent transport system permease family.</text>
</comment>
<dbReference type="GO" id="GO:0055085">
    <property type="term" value="P:transmembrane transport"/>
    <property type="evidence" value="ECO:0007669"/>
    <property type="project" value="InterPro"/>
</dbReference>
<feature type="transmembrane region" description="Helical" evidence="7">
    <location>
        <begin position="281"/>
        <end position="307"/>
    </location>
</feature>
<accession>A0AAE5A5G9</accession>
<dbReference type="Gene3D" id="1.10.3720.10">
    <property type="entry name" value="MetI-like"/>
    <property type="match status" value="1"/>
</dbReference>
<dbReference type="GO" id="GO:0005886">
    <property type="term" value="C:plasma membrane"/>
    <property type="evidence" value="ECO:0007669"/>
    <property type="project" value="UniProtKB-SubCell"/>
</dbReference>
<dbReference type="RefSeq" id="WP_317745638.1">
    <property type="nucleotide sequence ID" value="NZ_JAWLUP010000006.1"/>
</dbReference>
<evidence type="ECO:0000256" key="2">
    <source>
        <dbReference type="ARBA" id="ARBA00022448"/>
    </source>
</evidence>
<dbReference type="Proteomes" id="UP001185863">
    <property type="component" value="Unassembled WGS sequence"/>
</dbReference>
<dbReference type="InterPro" id="IPR035906">
    <property type="entry name" value="MetI-like_sf"/>
</dbReference>
<feature type="transmembrane region" description="Helical" evidence="7">
    <location>
        <begin position="7"/>
        <end position="30"/>
    </location>
</feature>
<dbReference type="PANTHER" id="PTHR43163:SF3">
    <property type="entry name" value="PEPTIDE ABC TRANSPORTER PERMEASE PROTEIN"/>
    <property type="match status" value="1"/>
</dbReference>
<evidence type="ECO:0000256" key="1">
    <source>
        <dbReference type="ARBA" id="ARBA00004651"/>
    </source>
</evidence>
<dbReference type="EMBL" id="JAWLUP010000006">
    <property type="protein sequence ID" value="MDV7263948.1"/>
    <property type="molecule type" value="Genomic_DNA"/>
</dbReference>
<evidence type="ECO:0000256" key="4">
    <source>
        <dbReference type="ARBA" id="ARBA00022692"/>
    </source>
</evidence>
<dbReference type="Pfam" id="PF19300">
    <property type="entry name" value="BPD_transp_1_N"/>
    <property type="match status" value="1"/>
</dbReference>
<keyword evidence="6 7" id="KW-0472">Membrane</keyword>
<comment type="caution">
    <text evidence="9">The sequence shown here is derived from an EMBL/GenBank/DDBJ whole genome shotgun (WGS) entry which is preliminary data.</text>
</comment>
<keyword evidence="3" id="KW-1003">Cell membrane</keyword>
<dbReference type="PROSITE" id="PS50928">
    <property type="entry name" value="ABC_TM1"/>
    <property type="match status" value="1"/>
</dbReference>
<reference evidence="9" key="1">
    <citation type="submission" date="2023-10" db="EMBL/GenBank/DDBJ databases">
        <title>Development of a sustainable strategy for remediation of hydrocarbon-contaminated territories based on the waste exchange concept.</title>
        <authorList>
            <person name="Krivoruchko A."/>
        </authorList>
    </citation>
    <scope>NUCLEOTIDE SEQUENCE</scope>
    <source>
        <strain evidence="9">IEGM 68</strain>
    </source>
</reference>
<evidence type="ECO:0000256" key="5">
    <source>
        <dbReference type="ARBA" id="ARBA00022989"/>
    </source>
</evidence>
<evidence type="ECO:0000256" key="3">
    <source>
        <dbReference type="ARBA" id="ARBA00022475"/>
    </source>
</evidence>
<sequence length="314" mass="33003">MTRLVVYRLAAMVPLLLIVSLIVFGLSQLIPGDPAVVLAGEHATPELIAKLRSELGLDQSLPVQYLDWLRAALTGDLGHSIQTTEPVRDAVLNRLPATLYLVAVSMVVSIALGGALGVTAAVRAGRGADRVLSACASFLVAVPSFVLGLFLVLVFALHLGWAQATGFLLPDAGLGESLRSVALPALALGAGSAGEFALHVRSAVRTSLDAEHTLALQSRDVPMKKIVFKHGLRNAAIPLTTVLALIFQHLLGASVVIEVLFAIPGMGTLGVDAVQHRDLPMLQGVVIVLAVTVLLANLLSDVLYGLLDPRTRRS</sequence>
<feature type="transmembrane region" description="Helical" evidence="7">
    <location>
        <begin position="235"/>
        <end position="261"/>
    </location>
</feature>